<feature type="compositionally biased region" description="Basic and acidic residues" evidence="1">
    <location>
        <begin position="99"/>
        <end position="109"/>
    </location>
</feature>
<feature type="compositionally biased region" description="Basic and acidic residues" evidence="1">
    <location>
        <begin position="120"/>
        <end position="130"/>
    </location>
</feature>
<feature type="region of interest" description="Disordered" evidence="1">
    <location>
        <begin position="32"/>
        <end position="130"/>
    </location>
</feature>
<feature type="compositionally biased region" description="Basic residues" evidence="1">
    <location>
        <begin position="71"/>
        <end position="80"/>
    </location>
</feature>
<organism evidence="2 3">
    <name type="scientific">Hibiscus sabdariffa</name>
    <name type="common">roselle</name>
    <dbReference type="NCBI Taxonomy" id="183260"/>
    <lineage>
        <taxon>Eukaryota</taxon>
        <taxon>Viridiplantae</taxon>
        <taxon>Streptophyta</taxon>
        <taxon>Embryophyta</taxon>
        <taxon>Tracheophyta</taxon>
        <taxon>Spermatophyta</taxon>
        <taxon>Magnoliopsida</taxon>
        <taxon>eudicotyledons</taxon>
        <taxon>Gunneridae</taxon>
        <taxon>Pentapetalae</taxon>
        <taxon>rosids</taxon>
        <taxon>malvids</taxon>
        <taxon>Malvales</taxon>
        <taxon>Malvaceae</taxon>
        <taxon>Malvoideae</taxon>
        <taxon>Hibiscus</taxon>
    </lineage>
</organism>
<feature type="compositionally biased region" description="Polar residues" evidence="1">
    <location>
        <begin position="83"/>
        <end position="93"/>
    </location>
</feature>
<reference evidence="2 3" key="1">
    <citation type="journal article" date="2024" name="G3 (Bethesda)">
        <title>Genome assembly of Hibiscus sabdariffa L. provides insights into metabolisms of medicinal natural products.</title>
        <authorList>
            <person name="Kim T."/>
        </authorList>
    </citation>
    <scope>NUCLEOTIDE SEQUENCE [LARGE SCALE GENOMIC DNA]</scope>
    <source>
        <strain evidence="2">TK-2024</strain>
        <tissue evidence="2">Old leaves</tissue>
    </source>
</reference>
<evidence type="ECO:0000313" key="3">
    <source>
        <dbReference type="Proteomes" id="UP001472677"/>
    </source>
</evidence>
<keyword evidence="3" id="KW-1185">Reference proteome</keyword>
<dbReference type="Proteomes" id="UP001472677">
    <property type="component" value="Unassembled WGS sequence"/>
</dbReference>
<evidence type="ECO:0000313" key="2">
    <source>
        <dbReference type="EMBL" id="KAK8526188.1"/>
    </source>
</evidence>
<accession>A0ABR2CYT4</accession>
<protein>
    <submittedName>
        <fullName evidence="2">Uncharacterized protein</fullName>
    </submittedName>
</protein>
<name>A0ABR2CYT4_9ROSI</name>
<comment type="caution">
    <text evidence="2">The sequence shown here is derived from an EMBL/GenBank/DDBJ whole genome shotgun (WGS) entry which is preliminary data.</text>
</comment>
<gene>
    <name evidence="2" type="ORF">V6N12_020667</name>
</gene>
<sequence>MTRDMALGSILYDDPPVFMAVLLVADVASGGLPESRQVHGRRSYAGAPGSSPREDPRGSRVVLGACSAWHAKQRRPKLKPPHLTNQGSPSSKPKASPCEGHDRRQERNPDGNYSLCRMNTEIHESKKNSG</sequence>
<evidence type="ECO:0000256" key="1">
    <source>
        <dbReference type="SAM" id="MobiDB-lite"/>
    </source>
</evidence>
<dbReference type="EMBL" id="JBBPBM010000039">
    <property type="protein sequence ID" value="KAK8526188.1"/>
    <property type="molecule type" value="Genomic_DNA"/>
</dbReference>
<proteinExistence type="predicted"/>